<name>A0ABR8MMD1_9BACL</name>
<feature type="domain" description="Glycosyl hydrolase family 32 C-terminal" evidence="6">
    <location>
        <begin position="334"/>
        <end position="487"/>
    </location>
</feature>
<dbReference type="PROSITE" id="PS00609">
    <property type="entry name" value="GLYCOSYL_HYDROL_F32"/>
    <property type="match status" value="1"/>
</dbReference>
<evidence type="ECO:0000259" key="6">
    <source>
        <dbReference type="Pfam" id="PF08244"/>
    </source>
</evidence>
<accession>A0ABR8MMD1</accession>
<dbReference type="Pfam" id="PF08244">
    <property type="entry name" value="Glyco_hydro_32C"/>
    <property type="match status" value="1"/>
</dbReference>
<dbReference type="Proteomes" id="UP000609346">
    <property type="component" value="Unassembled WGS sequence"/>
</dbReference>
<dbReference type="InterPro" id="IPR013189">
    <property type="entry name" value="Glyco_hydro_32_C"/>
</dbReference>
<organism evidence="7 8">
    <name type="scientific">Paenibacillus terricola</name>
    <dbReference type="NCBI Taxonomy" id="2763503"/>
    <lineage>
        <taxon>Bacteria</taxon>
        <taxon>Bacillati</taxon>
        <taxon>Bacillota</taxon>
        <taxon>Bacilli</taxon>
        <taxon>Bacillales</taxon>
        <taxon>Paenibacillaceae</taxon>
        <taxon>Paenibacillus</taxon>
    </lineage>
</organism>
<dbReference type="PANTHER" id="PTHR42800:SF1">
    <property type="entry name" value="EXOINULINASE INUD (AFU_ORTHOLOGUE AFUA_5G00480)"/>
    <property type="match status" value="1"/>
</dbReference>
<evidence type="ECO:0000256" key="1">
    <source>
        <dbReference type="ARBA" id="ARBA00009902"/>
    </source>
</evidence>
<dbReference type="PANTHER" id="PTHR42800">
    <property type="entry name" value="EXOINULINASE INUD (AFU_ORTHOLOGUE AFUA_5G00480)"/>
    <property type="match status" value="1"/>
</dbReference>
<sequence length="505" mass="57732">MTIDYRNEKYRPQFHFTPPANWMNDPNGMVYFEGEYHLFYQHHPHGTTWGPMHWGHAVSTDLIHWEHLPIAMKPDNNGAIFSGSIVVDWTNSSGLFSEEPGLVAIFTQADQYPDSDRPRQRQSIAYSSDRGRTWSMYENNPVLSNEEITDFRDPKVFWHEQSSHWVMVIAAGDRVQIYVSQDLKSWTCASEFGAKEGSHDGVWECPDLIELPIEGQEETRKWVMIVSIGDDPNLAEGSRTQYFVGQFDGKSFTNEASSDTVLWLDYGRDNYAGVTWSDIQGPNNEKYFIGWMSNWKYANQTPTSTWRSAMTLPRQLLLRDTSAGVRLVQHPVKELLELRRNDESLRWEGQTIHPGYNLLENVKADIYEIIAEFDPGTAEEFGFKLRLSDNEETIVGYRAADRLLFVDRCHSGEAAFHDAFPCSHEVPVELKEGRMKIQIFVDQSSIEIFVNDGETVISDQIFPDTASTGLELYVQGGESNVLSLALHPLKSIYADAEEMTIKEVM</sequence>
<dbReference type="Pfam" id="PF00251">
    <property type="entry name" value="Glyco_hydro_32N"/>
    <property type="match status" value="1"/>
</dbReference>
<dbReference type="GO" id="GO:0016787">
    <property type="term" value="F:hydrolase activity"/>
    <property type="evidence" value="ECO:0007669"/>
    <property type="project" value="UniProtKB-KW"/>
</dbReference>
<comment type="caution">
    <text evidence="7">The sequence shown here is derived from an EMBL/GenBank/DDBJ whole genome shotgun (WGS) entry which is preliminary data.</text>
</comment>
<evidence type="ECO:0000256" key="4">
    <source>
        <dbReference type="RuleBase" id="RU362110"/>
    </source>
</evidence>
<dbReference type="RefSeq" id="WP_191201499.1">
    <property type="nucleotide sequence ID" value="NZ_JACXZA010000001.1"/>
</dbReference>
<dbReference type="Gene3D" id="2.115.10.20">
    <property type="entry name" value="Glycosyl hydrolase domain, family 43"/>
    <property type="match status" value="1"/>
</dbReference>
<protein>
    <submittedName>
        <fullName evidence="7">Glycoside hydrolase family 32 protein</fullName>
    </submittedName>
</protein>
<keyword evidence="8" id="KW-1185">Reference proteome</keyword>
<evidence type="ECO:0000313" key="8">
    <source>
        <dbReference type="Proteomes" id="UP000609346"/>
    </source>
</evidence>
<dbReference type="InterPro" id="IPR018053">
    <property type="entry name" value="Glyco_hydro_32_AS"/>
</dbReference>
<dbReference type="InterPro" id="IPR001362">
    <property type="entry name" value="Glyco_hydro_32"/>
</dbReference>
<evidence type="ECO:0000256" key="3">
    <source>
        <dbReference type="ARBA" id="ARBA00023295"/>
    </source>
</evidence>
<evidence type="ECO:0000259" key="5">
    <source>
        <dbReference type="Pfam" id="PF00251"/>
    </source>
</evidence>
<comment type="similarity">
    <text evidence="1 4">Belongs to the glycosyl hydrolase 32 family.</text>
</comment>
<dbReference type="CDD" id="cd18622">
    <property type="entry name" value="GH32_Inu-like"/>
    <property type="match status" value="1"/>
</dbReference>
<keyword evidence="2 4" id="KW-0378">Hydrolase</keyword>
<dbReference type="InterPro" id="IPR013320">
    <property type="entry name" value="ConA-like_dom_sf"/>
</dbReference>
<evidence type="ECO:0000313" key="7">
    <source>
        <dbReference type="EMBL" id="MBD3917165.1"/>
    </source>
</evidence>
<gene>
    <name evidence="7" type="ORF">H8B09_00240</name>
</gene>
<feature type="domain" description="Glycosyl hydrolase family 32 N-terminal" evidence="5">
    <location>
        <begin position="15"/>
        <end position="331"/>
    </location>
</feature>
<dbReference type="InterPro" id="IPR023296">
    <property type="entry name" value="Glyco_hydro_beta-prop_sf"/>
</dbReference>
<dbReference type="Gene3D" id="2.60.120.560">
    <property type="entry name" value="Exo-inulinase, domain 1"/>
    <property type="match status" value="1"/>
</dbReference>
<reference evidence="7 8" key="1">
    <citation type="submission" date="2020-09" db="EMBL/GenBank/DDBJ databases">
        <title>Paenibacillus sp. strain PR3 16S rRNA gene Genome sequencing and assembly.</title>
        <authorList>
            <person name="Kim J."/>
        </authorList>
    </citation>
    <scope>NUCLEOTIDE SEQUENCE [LARGE SCALE GENOMIC DNA]</scope>
    <source>
        <strain evidence="7 8">PR3</strain>
    </source>
</reference>
<evidence type="ECO:0000256" key="2">
    <source>
        <dbReference type="ARBA" id="ARBA00022801"/>
    </source>
</evidence>
<dbReference type="SUPFAM" id="SSF75005">
    <property type="entry name" value="Arabinanase/levansucrase/invertase"/>
    <property type="match status" value="1"/>
</dbReference>
<keyword evidence="3 4" id="KW-0326">Glycosidase</keyword>
<dbReference type="SMART" id="SM00640">
    <property type="entry name" value="Glyco_32"/>
    <property type="match status" value="1"/>
</dbReference>
<dbReference type="InterPro" id="IPR013148">
    <property type="entry name" value="Glyco_hydro_32_N"/>
</dbReference>
<dbReference type="EMBL" id="JACXZA010000001">
    <property type="protein sequence ID" value="MBD3917165.1"/>
    <property type="molecule type" value="Genomic_DNA"/>
</dbReference>
<proteinExistence type="inferred from homology"/>
<dbReference type="SUPFAM" id="SSF49899">
    <property type="entry name" value="Concanavalin A-like lectins/glucanases"/>
    <property type="match status" value="1"/>
</dbReference>